<evidence type="ECO:0000256" key="6">
    <source>
        <dbReference type="ARBA" id="ARBA00022771"/>
    </source>
</evidence>
<reference evidence="11" key="2">
    <citation type="submission" date="2020-11" db="EMBL/GenBank/DDBJ databases">
        <authorList>
            <person name="McCartney M.A."/>
            <person name="Auch B."/>
            <person name="Kono T."/>
            <person name="Mallez S."/>
            <person name="Becker A."/>
            <person name="Gohl D.M."/>
            <person name="Silverstein K.A.T."/>
            <person name="Koren S."/>
            <person name="Bechman K.B."/>
            <person name="Herman A."/>
            <person name="Abrahante J.E."/>
            <person name="Garbe J."/>
        </authorList>
    </citation>
    <scope>NUCLEOTIDE SEQUENCE</scope>
    <source>
        <strain evidence="11">Duluth1</strain>
        <tissue evidence="11">Whole animal</tissue>
    </source>
</reference>
<keyword evidence="12" id="KW-1185">Reference proteome</keyword>
<dbReference type="GO" id="GO:0005737">
    <property type="term" value="C:cytoplasm"/>
    <property type="evidence" value="ECO:0007669"/>
    <property type="project" value="UniProtKB-SubCell"/>
</dbReference>
<name>A0A9D4FTQ0_DREPO</name>
<accession>A0A9D4FTQ0</accession>
<dbReference type="GO" id="GO:0007219">
    <property type="term" value="P:Notch signaling pathway"/>
    <property type="evidence" value="ECO:0007669"/>
    <property type="project" value="InterPro"/>
</dbReference>
<dbReference type="Gene3D" id="3.30.40.10">
    <property type="entry name" value="Zinc/RING finger domain, C3HC4 (zinc finger)"/>
    <property type="match status" value="1"/>
</dbReference>
<evidence type="ECO:0000256" key="3">
    <source>
        <dbReference type="ARBA" id="ARBA00009413"/>
    </source>
</evidence>
<dbReference type="GO" id="GO:0008270">
    <property type="term" value="F:zinc ion binding"/>
    <property type="evidence" value="ECO:0007669"/>
    <property type="project" value="UniProtKB-KW"/>
</dbReference>
<feature type="domain" description="Deltex C-terminal" evidence="10">
    <location>
        <begin position="44"/>
        <end position="175"/>
    </location>
</feature>
<protein>
    <recommendedName>
        <fullName evidence="8">E3 ubiquitin-protein ligase</fullName>
        <ecNumber evidence="8">2.3.2.27</ecNumber>
    </recommendedName>
</protein>
<dbReference type="InterPro" id="IPR039396">
    <property type="entry name" value="Deltex_C"/>
</dbReference>
<comment type="catalytic activity">
    <reaction evidence="1 8">
        <text>S-ubiquitinyl-[E2 ubiquitin-conjugating enzyme]-L-cysteine + [acceptor protein]-L-lysine = [E2 ubiquitin-conjugating enzyme]-L-cysteine + N(6)-ubiquitinyl-[acceptor protein]-L-lysine.</text>
        <dbReference type="EC" id="2.3.2.27"/>
    </reaction>
</comment>
<evidence type="ECO:0000256" key="8">
    <source>
        <dbReference type="RuleBase" id="RU367105"/>
    </source>
</evidence>
<evidence type="ECO:0000313" key="12">
    <source>
        <dbReference type="Proteomes" id="UP000828390"/>
    </source>
</evidence>
<evidence type="ECO:0000256" key="5">
    <source>
        <dbReference type="ARBA" id="ARBA00022723"/>
    </source>
</evidence>
<gene>
    <name evidence="11" type="ORF">DPMN_133506</name>
</gene>
<keyword evidence="6 8" id="KW-0863">Zinc-finger</keyword>
<evidence type="ECO:0000256" key="7">
    <source>
        <dbReference type="ARBA" id="ARBA00022833"/>
    </source>
</evidence>
<sequence length="193" mass="21849">MVEPVICNPKKLKCGHIFCGECIDQSLRFKQWCPACGLVCGKITGDQPPGKMTVKQTQGFCTGYERDAKISITYEIFEGRQSECHPCPGKLYKGIMKTAYLPDNEQGRNICRMLRVAFERKLVFTIGSYRTTGQEGLITWNAIYHKTDNRPYTKFGYPDPTYLDSVTDELKRKGITLDDINPSDKLEGIITSD</sequence>
<dbReference type="InterPro" id="IPR039398">
    <property type="entry name" value="Deltex_fam"/>
</dbReference>
<dbReference type="SUPFAM" id="SSF57850">
    <property type="entry name" value="RING/U-box"/>
    <property type="match status" value="1"/>
</dbReference>
<dbReference type="InterPro" id="IPR039399">
    <property type="entry name" value="Deltex_C_sf"/>
</dbReference>
<keyword evidence="4 8" id="KW-0808">Transferase</keyword>
<dbReference type="InterPro" id="IPR001841">
    <property type="entry name" value="Znf_RING"/>
</dbReference>
<keyword evidence="8" id="KW-0963">Cytoplasm</keyword>
<evidence type="ECO:0000256" key="1">
    <source>
        <dbReference type="ARBA" id="ARBA00000900"/>
    </source>
</evidence>
<keyword evidence="5 8" id="KW-0479">Metal-binding</keyword>
<dbReference type="PANTHER" id="PTHR12622">
    <property type="entry name" value="DELTEX-RELATED"/>
    <property type="match status" value="1"/>
</dbReference>
<dbReference type="GO" id="GO:0016567">
    <property type="term" value="P:protein ubiquitination"/>
    <property type="evidence" value="ECO:0007669"/>
    <property type="project" value="UniProtKB-UniRule"/>
</dbReference>
<comment type="similarity">
    <text evidence="3 8">Belongs to the Deltex family.</text>
</comment>
<evidence type="ECO:0000256" key="4">
    <source>
        <dbReference type="ARBA" id="ARBA00022679"/>
    </source>
</evidence>
<dbReference type="Gene3D" id="3.30.390.130">
    <property type="match status" value="1"/>
</dbReference>
<dbReference type="Proteomes" id="UP000828390">
    <property type="component" value="Unassembled WGS sequence"/>
</dbReference>
<comment type="pathway">
    <text evidence="2 8">Protein modification; protein ubiquitination.</text>
</comment>
<comment type="subcellular location">
    <subcellularLocation>
        <location evidence="8">Cytoplasm</location>
    </subcellularLocation>
</comment>
<dbReference type="Pfam" id="PF13639">
    <property type="entry name" value="zf-RING_2"/>
    <property type="match status" value="1"/>
</dbReference>
<dbReference type="Pfam" id="PF18102">
    <property type="entry name" value="DTC"/>
    <property type="match status" value="1"/>
</dbReference>
<feature type="domain" description="RING-type" evidence="9">
    <location>
        <begin position="9"/>
        <end position="36"/>
    </location>
</feature>
<keyword evidence="7 8" id="KW-0862">Zinc</keyword>
<evidence type="ECO:0000259" key="9">
    <source>
        <dbReference type="Pfam" id="PF13639"/>
    </source>
</evidence>
<dbReference type="EC" id="2.3.2.27" evidence="8"/>
<dbReference type="PROSITE" id="PS00518">
    <property type="entry name" value="ZF_RING_1"/>
    <property type="match status" value="1"/>
</dbReference>
<dbReference type="InterPro" id="IPR017907">
    <property type="entry name" value="Znf_RING_CS"/>
</dbReference>
<comment type="caution">
    <text evidence="11">The sequence shown here is derived from an EMBL/GenBank/DDBJ whole genome shotgun (WGS) entry which is preliminary data.</text>
</comment>
<dbReference type="AlphaFoldDB" id="A0A9D4FTQ0"/>
<dbReference type="GO" id="GO:0061630">
    <property type="term" value="F:ubiquitin protein ligase activity"/>
    <property type="evidence" value="ECO:0007669"/>
    <property type="project" value="UniProtKB-UniRule"/>
</dbReference>
<evidence type="ECO:0000313" key="11">
    <source>
        <dbReference type="EMBL" id="KAH3805209.1"/>
    </source>
</evidence>
<evidence type="ECO:0000259" key="10">
    <source>
        <dbReference type="Pfam" id="PF18102"/>
    </source>
</evidence>
<dbReference type="EMBL" id="JAIWYP010000006">
    <property type="protein sequence ID" value="KAH3805209.1"/>
    <property type="molecule type" value="Genomic_DNA"/>
</dbReference>
<dbReference type="InterPro" id="IPR013083">
    <property type="entry name" value="Znf_RING/FYVE/PHD"/>
</dbReference>
<reference evidence="11" key="1">
    <citation type="journal article" date="2019" name="bioRxiv">
        <title>The Genome of the Zebra Mussel, Dreissena polymorpha: A Resource for Invasive Species Research.</title>
        <authorList>
            <person name="McCartney M.A."/>
            <person name="Auch B."/>
            <person name="Kono T."/>
            <person name="Mallez S."/>
            <person name="Zhang Y."/>
            <person name="Obille A."/>
            <person name="Becker A."/>
            <person name="Abrahante J.E."/>
            <person name="Garbe J."/>
            <person name="Badalamenti J.P."/>
            <person name="Herman A."/>
            <person name="Mangelson H."/>
            <person name="Liachko I."/>
            <person name="Sullivan S."/>
            <person name="Sone E.D."/>
            <person name="Koren S."/>
            <person name="Silverstein K.A.T."/>
            <person name="Beckman K.B."/>
            <person name="Gohl D.M."/>
        </authorList>
    </citation>
    <scope>NUCLEOTIDE SEQUENCE</scope>
    <source>
        <strain evidence="11">Duluth1</strain>
        <tissue evidence="11">Whole animal</tissue>
    </source>
</reference>
<evidence type="ECO:0000256" key="2">
    <source>
        <dbReference type="ARBA" id="ARBA00004906"/>
    </source>
</evidence>
<proteinExistence type="inferred from homology"/>
<organism evidence="11 12">
    <name type="scientific">Dreissena polymorpha</name>
    <name type="common">Zebra mussel</name>
    <name type="synonym">Mytilus polymorpha</name>
    <dbReference type="NCBI Taxonomy" id="45954"/>
    <lineage>
        <taxon>Eukaryota</taxon>
        <taxon>Metazoa</taxon>
        <taxon>Spiralia</taxon>
        <taxon>Lophotrochozoa</taxon>
        <taxon>Mollusca</taxon>
        <taxon>Bivalvia</taxon>
        <taxon>Autobranchia</taxon>
        <taxon>Heteroconchia</taxon>
        <taxon>Euheterodonta</taxon>
        <taxon>Imparidentia</taxon>
        <taxon>Neoheterodontei</taxon>
        <taxon>Myida</taxon>
        <taxon>Dreissenoidea</taxon>
        <taxon>Dreissenidae</taxon>
        <taxon>Dreissena</taxon>
    </lineage>
</organism>